<proteinExistence type="predicted"/>
<name>A0ABT1IMM1_9PSEU</name>
<evidence type="ECO:0000313" key="2">
    <source>
        <dbReference type="Proteomes" id="UP001205185"/>
    </source>
</evidence>
<reference evidence="1 2" key="1">
    <citation type="submission" date="2022-06" db="EMBL/GenBank/DDBJ databases">
        <title>Genomic Encyclopedia of Archaeal and Bacterial Type Strains, Phase II (KMG-II): from individual species to whole genera.</title>
        <authorList>
            <person name="Goeker M."/>
        </authorList>
    </citation>
    <scope>NUCLEOTIDE SEQUENCE [LARGE SCALE GENOMIC DNA]</scope>
    <source>
        <strain evidence="1 2">DSM 44255</strain>
    </source>
</reference>
<dbReference type="PRINTS" id="PR00377">
    <property type="entry name" value="IMPHPHTASES"/>
</dbReference>
<dbReference type="PANTHER" id="PTHR20854">
    <property type="entry name" value="INOSITOL MONOPHOSPHATASE"/>
    <property type="match status" value="1"/>
</dbReference>
<sequence>MGELRAFIGHALREATRGVVDLPRQVVGTHPGDRNQVVTAADLRVNAALTELIRARFPASAIVSEEADPVEGDGLTWIIDPIDGTSNFAAGSPLYGSMVAAVRDGEVVAGGIALPAFDELYTAALGEGAFLGDQRLRLTPVSSLVDELVAYGVDVGSPSDIAPDLALLTGLAGSCRGIRSSNSVFDAVMVARGAYGALLHRSMRIWDIAPIAVLVTEAGGECTDLDGSPLRFDSPTTRHNDVYAVRCARPGLSGVLDTIVGEAR</sequence>
<dbReference type="Gene3D" id="3.30.540.10">
    <property type="entry name" value="Fructose-1,6-Bisphosphatase, subunit A, domain 1"/>
    <property type="match status" value="1"/>
</dbReference>
<accession>A0ABT1IMM1</accession>
<dbReference type="Proteomes" id="UP001205185">
    <property type="component" value="Unassembled WGS sequence"/>
</dbReference>
<dbReference type="SUPFAM" id="SSF56655">
    <property type="entry name" value="Carbohydrate phosphatase"/>
    <property type="match status" value="1"/>
</dbReference>
<protein>
    <submittedName>
        <fullName evidence="1">Myo-inositol-1(Or 4)-monophosphatase</fullName>
    </submittedName>
</protein>
<evidence type="ECO:0000313" key="1">
    <source>
        <dbReference type="EMBL" id="MCP2273890.1"/>
    </source>
</evidence>
<organism evidence="1 2">
    <name type="scientific">Actinokineospora diospyrosa</name>
    <dbReference type="NCBI Taxonomy" id="103728"/>
    <lineage>
        <taxon>Bacteria</taxon>
        <taxon>Bacillati</taxon>
        <taxon>Actinomycetota</taxon>
        <taxon>Actinomycetes</taxon>
        <taxon>Pseudonocardiales</taxon>
        <taxon>Pseudonocardiaceae</taxon>
        <taxon>Actinokineospora</taxon>
    </lineage>
</organism>
<dbReference type="EMBL" id="JAMTCO010000019">
    <property type="protein sequence ID" value="MCP2273890.1"/>
    <property type="molecule type" value="Genomic_DNA"/>
</dbReference>
<comment type="caution">
    <text evidence="1">The sequence shown here is derived from an EMBL/GenBank/DDBJ whole genome shotgun (WGS) entry which is preliminary data.</text>
</comment>
<dbReference type="RefSeq" id="WP_253891078.1">
    <property type="nucleotide sequence ID" value="NZ_BAAAVB010000010.1"/>
</dbReference>
<dbReference type="InterPro" id="IPR000760">
    <property type="entry name" value="Inositol_monophosphatase-like"/>
</dbReference>
<dbReference type="CDD" id="cd01637">
    <property type="entry name" value="IMPase_like"/>
    <property type="match status" value="1"/>
</dbReference>
<dbReference type="Gene3D" id="3.40.190.80">
    <property type="match status" value="1"/>
</dbReference>
<dbReference type="PANTHER" id="PTHR20854:SF4">
    <property type="entry name" value="INOSITOL-1-MONOPHOSPHATASE-RELATED"/>
    <property type="match status" value="1"/>
</dbReference>
<dbReference type="Pfam" id="PF00459">
    <property type="entry name" value="Inositol_P"/>
    <property type="match status" value="1"/>
</dbReference>
<gene>
    <name evidence="1" type="ORF">LV75_006422</name>
</gene>
<keyword evidence="2" id="KW-1185">Reference proteome</keyword>